<dbReference type="InterPro" id="IPR050426">
    <property type="entry name" value="Glycosyltransferase_28"/>
</dbReference>
<proteinExistence type="predicted"/>
<dbReference type="RefSeq" id="WP_317835636.1">
    <property type="nucleotide sequence ID" value="NZ_CP136920.1"/>
</dbReference>
<reference evidence="3 4" key="1">
    <citation type="submission" date="2023-10" db="EMBL/GenBank/DDBJ databases">
        <title>Rubellicoccus peritrichatus gen. nov., sp. nov., isolated from an algae of coral reef tank.</title>
        <authorList>
            <person name="Luo J."/>
        </authorList>
    </citation>
    <scope>NUCLEOTIDE SEQUENCE [LARGE SCALE GENOMIC DNA]</scope>
    <source>
        <strain evidence="3 4">CR14</strain>
    </source>
</reference>
<feature type="domain" description="Glycosyltransferase family 28 N-terminal" evidence="1">
    <location>
        <begin position="3"/>
        <end position="84"/>
    </location>
</feature>
<accession>A0AAQ3QWV3</accession>
<dbReference type="Pfam" id="PF03033">
    <property type="entry name" value="Glyco_transf_28"/>
    <property type="match status" value="1"/>
</dbReference>
<dbReference type="EMBL" id="CP136920">
    <property type="protein sequence ID" value="WOO43098.1"/>
    <property type="molecule type" value="Genomic_DNA"/>
</dbReference>
<dbReference type="GO" id="GO:0033072">
    <property type="term" value="P:vancomycin biosynthetic process"/>
    <property type="evidence" value="ECO:0007669"/>
    <property type="project" value="UniProtKB-ARBA"/>
</dbReference>
<dbReference type="GO" id="GO:0016758">
    <property type="term" value="F:hexosyltransferase activity"/>
    <property type="evidence" value="ECO:0007669"/>
    <property type="project" value="InterPro"/>
</dbReference>
<protein>
    <submittedName>
        <fullName evidence="3">Glycosyltransferase</fullName>
    </submittedName>
</protein>
<dbReference type="GO" id="GO:0005975">
    <property type="term" value="P:carbohydrate metabolic process"/>
    <property type="evidence" value="ECO:0007669"/>
    <property type="project" value="InterPro"/>
</dbReference>
<gene>
    <name evidence="3" type="ORF">RZN69_08330</name>
</gene>
<sequence>MNVLLTSHGSTGDIYPMISLGRALIAGGHKVSFATTPFFREDVKAAGIRFVRVPPDWDGSQFAESMKTLHRAKSPLRQLRMIYRQASEFLTETVEILENELQGKDLFVGSYLFPNFKAIAERKNVPFALVCFCHNVVPNDTLPPDVVPGLSMLPEPLHKLWVRLWWKISSGVIDATINNELKRVLSDARLEPTSGFCLKPANLVLVAVSPGVMKAGLTGIDSRFNFTGYLRYQTPDDSKTETILNHFCQGERVPLVTFGSVTFDSARAEMREFIANWPKNKKLILQAGWAQFDEGENHENILIIGKASHDQVLRHASAVLHHGGAGTTASVLHSGVPQVIAPQIADQGFWANQVVRLGVGLKASPRGWPQQAPRFLQKVSSEEAFQRRAKECQSILNQENGQQNAVALLEQYVGSGPDPT</sequence>
<feature type="domain" description="Erythromycin biosynthesis protein CIII-like C-terminal" evidence="2">
    <location>
        <begin position="306"/>
        <end position="389"/>
    </location>
</feature>
<evidence type="ECO:0000259" key="1">
    <source>
        <dbReference type="Pfam" id="PF03033"/>
    </source>
</evidence>
<dbReference type="InterPro" id="IPR004276">
    <property type="entry name" value="GlycoTrans_28_N"/>
</dbReference>
<evidence type="ECO:0000259" key="2">
    <source>
        <dbReference type="Pfam" id="PF06722"/>
    </source>
</evidence>
<evidence type="ECO:0000313" key="3">
    <source>
        <dbReference type="EMBL" id="WOO43098.1"/>
    </source>
</evidence>
<dbReference type="Gene3D" id="3.40.50.2000">
    <property type="entry name" value="Glycogen Phosphorylase B"/>
    <property type="match status" value="2"/>
</dbReference>
<dbReference type="Pfam" id="PF06722">
    <property type="entry name" value="EryCIII-like_C"/>
    <property type="match status" value="1"/>
</dbReference>
<evidence type="ECO:0000313" key="4">
    <source>
        <dbReference type="Proteomes" id="UP001304300"/>
    </source>
</evidence>
<dbReference type="GO" id="GO:0008194">
    <property type="term" value="F:UDP-glycosyltransferase activity"/>
    <property type="evidence" value="ECO:0007669"/>
    <property type="project" value="InterPro"/>
</dbReference>
<dbReference type="AlphaFoldDB" id="A0AAQ3QWV3"/>
<keyword evidence="4" id="KW-1185">Reference proteome</keyword>
<dbReference type="SUPFAM" id="SSF53756">
    <property type="entry name" value="UDP-Glycosyltransferase/glycogen phosphorylase"/>
    <property type="match status" value="1"/>
</dbReference>
<name>A0AAQ3QWV3_9BACT</name>
<dbReference type="PANTHER" id="PTHR48050:SF13">
    <property type="entry name" value="STEROL 3-BETA-GLUCOSYLTRANSFERASE UGT80A2"/>
    <property type="match status" value="1"/>
</dbReference>
<organism evidence="3 4">
    <name type="scientific">Rubellicoccus peritrichatus</name>
    <dbReference type="NCBI Taxonomy" id="3080537"/>
    <lineage>
        <taxon>Bacteria</taxon>
        <taxon>Pseudomonadati</taxon>
        <taxon>Verrucomicrobiota</taxon>
        <taxon>Opitutia</taxon>
        <taxon>Puniceicoccales</taxon>
        <taxon>Cerasicoccaceae</taxon>
        <taxon>Rubellicoccus</taxon>
    </lineage>
</organism>
<dbReference type="PANTHER" id="PTHR48050">
    <property type="entry name" value="STEROL 3-BETA-GLUCOSYLTRANSFERASE"/>
    <property type="match status" value="1"/>
</dbReference>
<dbReference type="CDD" id="cd03784">
    <property type="entry name" value="GT1_Gtf-like"/>
    <property type="match status" value="1"/>
</dbReference>
<dbReference type="Proteomes" id="UP001304300">
    <property type="component" value="Chromosome"/>
</dbReference>
<dbReference type="InterPro" id="IPR002213">
    <property type="entry name" value="UDP_glucos_trans"/>
</dbReference>
<dbReference type="KEGG" id="puo:RZN69_08330"/>
<dbReference type="InterPro" id="IPR010610">
    <property type="entry name" value="EryCIII-like_C"/>
</dbReference>